<dbReference type="Pfam" id="PF23562">
    <property type="entry name" value="AMP-binding_C_3"/>
    <property type="match status" value="1"/>
</dbReference>
<keyword evidence="3" id="KW-0472">Membrane</keyword>
<organism evidence="5 6">
    <name type="scientific">Inmirania thermothiophila</name>
    <dbReference type="NCBI Taxonomy" id="1750597"/>
    <lineage>
        <taxon>Bacteria</taxon>
        <taxon>Pseudomonadati</taxon>
        <taxon>Pseudomonadota</taxon>
        <taxon>Gammaproteobacteria</taxon>
        <taxon>Chromatiales</taxon>
        <taxon>Ectothiorhodospiraceae</taxon>
        <taxon>Inmirania</taxon>
    </lineage>
</organism>
<feature type="transmembrane region" description="Helical" evidence="3">
    <location>
        <begin position="84"/>
        <end position="103"/>
    </location>
</feature>
<gene>
    <name evidence="5" type="ORF">EDC57_2519</name>
</gene>
<keyword evidence="1" id="KW-0547">Nucleotide-binding</keyword>
<reference evidence="5 6" key="1">
    <citation type="submission" date="2018-11" db="EMBL/GenBank/DDBJ databases">
        <title>Genomic Encyclopedia of Type Strains, Phase IV (KMG-IV): sequencing the most valuable type-strain genomes for metagenomic binning, comparative biology and taxonomic classification.</title>
        <authorList>
            <person name="Goeker M."/>
        </authorList>
    </citation>
    <scope>NUCLEOTIDE SEQUENCE [LARGE SCALE GENOMIC DNA]</scope>
    <source>
        <strain evidence="5 6">DSM 100275</strain>
    </source>
</reference>
<dbReference type="OrthoDB" id="5296889at2"/>
<evidence type="ECO:0000256" key="2">
    <source>
        <dbReference type="ARBA" id="ARBA00022840"/>
    </source>
</evidence>
<dbReference type="EMBL" id="RJVI01000003">
    <property type="protein sequence ID" value="ROR29841.1"/>
    <property type="molecule type" value="Genomic_DNA"/>
</dbReference>
<dbReference type="AlphaFoldDB" id="A0A3N1XUH6"/>
<name>A0A3N1XUH6_9GAMM</name>
<dbReference type="PANTHER" id="PTHR43272">
    <property type="entry name" value="LONG-CHAIN-FATTY-ACID--COA LIGASE"/>
    <property type="match status" value="1"/>
</dbReference>
<dbReference type="GO" id="GO:0004467">
    <property type="term" value="F:long-chain fatty acid-CoA ligase activity"/>
    <property type="evidence" value="ECO:0007669"/>
    <property type="project" value="TreeGrafter"/>
</dbReference>
<evidence type="ECO:0000256" key="3">
    <source>
        <dbReference type="SAM" id="Phobius"/>
    </source>
</evidence>
<evidence type="ECO:0000259" key="4">
    <source>
        <dbReference type="Pfam" id="PF00501"/>
    </source>
</evidence>
<dbReference type="InterPro" id="IPR020845">
    <property type="entry name" value="AMP-binding_CS"/>
</dbReference>
<dbReference type="RefSeq" id="WP_123402223.1">
    <property type="nucleotide sequence ID" value="NZ_RJVI01000003.1"/>
</dbReference>
<evidence type="ECO:0000313" key="5">
    <source>
        <dbReference type="EMBL" id="ROR29841.1"/>
    </source>
</evidence>
<keyword evidence="2" id="KW-0067">ATP-binding</keyword>
<keyword evidence="3" id="KW-1133">Transmembrane helix</keyword>
<dbReference type="Proteomes" id="UP000276634">
    <property type="component" value="Unassembled WGS sequence"/>
</dbReference>
<protein>
    <submittedName>
        <fullName evidence="5">Long-chain acyl-CoA synthetase</fullName>
    </submittedName>
</protein>
<evidence type="ECO:0000256" key="1">
    <source>
        <dbReference type="ARBA" id="ARBA00022741"/>
    </source>
</evidence>
<proteinExistence type="predicted"/>
<dbReference type="InterPro" id="IPR000873">
    <property type="entry name" value="AMP-dep_synth/lig_dom"/>
</dbReference>
<dbReference type="SUPFAM" id="SSF56801">
    <property type="entry name" value="Acetyl-CoA synthetase-like"/>
    <property type="match status" value="1"/>
</dbReference>
<evidence type="ECO:0000313" key="6">
    <source>
        <dbReference type="Proteomes" id="UP000276634"/>
    </source>
</evidence>
<feature type="domain" description="AMP-dependent synthetase/ligase" evidence="4">
    <location>
        <begin position="23"/>
        <end position="428"/>
    </location>
</feature>
<dbReference type="InterPro" id="IPR042099">
    <property type="entry name" value="ANL_N_sf"/>
</dbReference>
<dbReference type="GO" id="GO:0005524">
    <property type="term" value="F:ATP binding"/>
    <property type="evidence" value="ECO:0007669"/>
    <property type="project" value="UniProtKB-KW"/>
</dbReference>
<dbReference type="PROSITE" id="PS00455">
    <property type="entry name" value="AMP_BINDING"/>
    <property type="match status" value="1"/>
</dbReference>
<keyword evidence="6" id="KW-1185">Reference proteome</keyword>
<sequence>MSRFREDYVQPDEARTLGGLFLARARRTPDRVAYRQYDRAAGRWFDTTWAEALAEVARWQQALLGEGLEPGDRVAVMMRNRREWAFLDLAAAGLGLVTVPIYADDRPGNIAYICADAGVRLLVVGGGEEWARVAGVAQELATVERIVAVEPVAGIGREPRLRALAAWLGGGGDYVSRDLDPEGLATIVYTSGTTGNPKGVMLSHRNILENVRAALSVVEALPDDVMLSFLPLSHTLERTAGYYLPMMAGCTVAYARSVAELAEDLVTIRPTILISVPRIYERVHARIEAGLAERPASARALFRAAVAVGWRRFLRRQGRAPWTPALLAWPLLERLVAAKVMARLGGRVRIAVSGGAPLPPAVARLFIGLGLPLLQGYGLTEASPVISVNRLEDNVPESVGAPLPGIEVRIGPEDELLARGPNVMLGYWNNEEATRRVIDAEGWLHTGDKARLDEAGRIYITGRIKDIIVLSNGEKISPADMEMAIAADPAIEQVMIVGEQRPFLAALVVLSEEAWPALAREAGLDPADPAALASRRAEQVVLARIAARISAFPGYAKVRRAHLTLEPWTIENGLITPTLKIRRNRILERYRNQVALLYQGH</sequence>
<dbReference type="Pfam" id="PF00501">
    <property type="entry name" value="AMP-binding"/>
    <property type="match status" value="1"/>
</dbReference>
<accession>A0A3N1XUH6</accession>
<dbReference type="GO" id="GO:0016020">
    <property type="term" value="C:membrane"/>
    <property type="evidence" value="ECO:0007669"/>
    <property type="project" value="TreeGrafter"/>
</dbReference>
<dbReference type="CDD" id="cd05907">
    <property type="entry name" value="VL_LC_FACS_like"/>
    <property type="match status" value="1"/>
</dbReference>
<comment type="caution">
    <text evidence="5">The sequence shown here is derived from an EMBL/GenBank/DDBJ whole genome shotgun (WGS) entry which is preliminary data.</text>
</comment>
<keyword evidence="3" id="KW-0812">Transmembrane</keyword>
<dbReference type="Gene3D" id="3.40.50.12780">
    <property type="entry name" value="N-terminal domain of ligase-like"/>
    <property type="match status" value="1"/>
</dbReference>
<dbReference type="PANTHER" id="PTHR43272:SF33">
    <property type="entry name" value="AMP-BINDING DOMAIN-CONTAINING PROTEIN-RELATED"/>
    <property type="match status" value="1"/>
</dbReference>